<dbReference type="InterPro" id="IPR048406">
    <property type="entry name" value="GldM_Ig-like-2"/>
</dbReference>
<dbReference type="InterPro" id="IPR048405">
    <property type="entry name" value="GldM_Ig-like-1"/>
</dbReference>
<sequence length="497" mass="55501">MIGMMYLVLIAMLALNVSSEILNGFKLVDDSLHTSTLSINEQNDRLYREFNAMYAQNPQKVGEWLDKANKVRKEADYLFDYIHKFKIELLKLADKDKADTLYARKINRRENLSVAANYALREGHGKELKEKIEHYRDFMISLADKNLGKNEIFSNIFNTENINNKSWEIATFENMPVSAVITILTKYQNDVRNSESKMIQFLKERTDEGDARVNKFDAFVVAESNYVMEGQEYRAKILLAAVDTTKAPNVFINGNKLAGNNYVVTPNRSGEYSYSGYIELPNSMGQLQRFNFTSKYNVGKPAAIISNDDLNILYRGFDNNISISAPGIPTDNLRINVNGGTATPKGSGKYIIKPTANSVEVSVIGNIGGRQINMGSNTYRVRQLPDPKPYAIYKDNNGNIRSVFDGSVHGPTFVAGNPTVTAGYGEDALVQANFTVKSFAIRIGRRTYNSNGPKFSQEQIDIINNLPSGTTLVIQRIMAVGPDGVQRNLSAVAIEIL</sequence>
<gene>
    <name evidence="5" type="ORF">SDC9_37813</name>
</gene>
<feature type="domain" description="Gliding motility-associated protein GldM second immunoglobulin-like" evidence="4">
    <location>
        <begin position="303"/>
        <end position="382"/>
    </location>
</feature>
<comment type="caution">
    <text evidence="5">The sequence shown here is derived from an EMBL/GenBank/DDBJ whole genome shotgun (WGS) entry which is preliminary data.</text>
</comment>
<dbReference type="Pfam" id="PF12081">
    <property type="entry name" value="GldM_1st"/>
    <property type="match status" value="1"/>
</dbReference>
<feature type="domain" description="Gliding motility-associated protein GldM N-terminal" evidence="2">
    <location>
        <begin position="20"/>
        <end position="202"/>
    </location>
</feature>
<dbReference type="InterPro" id="IPR019859">
    <property type="entry name" value="Motility-assoc_prot_GldM"/>
</dbReference>
<evidence type="ECO:0000259" key="1">
    <source>
        <dbReference type="Pfam" id="PF12080"/>
    </source>
</evidence>
<dbReference type="Pfam" id="PF12080">
    <property type="entry name" value="GldM_4th"/>
    <property type="match status" value="1"/>
</dbReference>
<dbReference type="Pfam" id="PF21601">
    <property type="entry name" value="GldM_2nd"/>
    <property type="match status" value="1"/>
</dbReference>
<name>A0A644VK88_9ZZZZ</name>
<feature type="domain" description="Gliding motility-associated protein GldM first immunoglobulin-like" evidence="3">
    <location>
        <begin position="208"/>
        <end position="299"/>
    </location>
</feature>
<evidence type="ECO:0000259" key="4">
    <source>
        <dbReference type="Pfam" id="PF21602"/>
    </source>
</evidence>
<proteinExistence type="predicted"/>
<dbReference type="InterPro" id="IPR022719">
    <property type="entry name" value="Motility-assoc_prot_GldM_C"/>
</dbReference>
<dbReference type="EMBL" id="VSSQ01000337">
    <property type="protein sequence ID" value="MPL91736.1"/>
    <property type="molecule type" value="Genomic_DNA"/>
</dbReference>
<dbReference type="AlphaFoldDB" id="A0A644VK88"/>
<dbReference type="Pfam" id="PF21602">
    <property type="entry name" value="GldM_3rd"/>
    <property type="match status" value="1"/>
</dbReference>
<dbReference type="NCBIfam" id="TIGR03517">
    <property type="entry name" value="GldM_gliding"/>
    <property type="match status" value="1"/>
</dbReference>
<evidence type="ECO:0000313" key="5">
    <source>
        <dbReference type="EMBL" id="MPL91736.1"/>
    </source>
</evidence>
<feature type="domain" description="Gliding motility-associated protein GldM C-terminal" evidence="1">
    <location>
        <begin position="385"/>
        <end position="496"/>
    </location>
</feature>
<evidence type="ECO:0008006" key="6">
    <source>
        <dbReference type="Google" id="ProtNLM"/>
    </source>
</evidence>
<reference evidence="5" key="1">
    <citation type="submission" date="2019-08" db="EMBL/GenBank/DDBJ databases">
        <authorList>
            <person name="Kucharzyk K."/>
            <person name="Murdoch R.W."/>
            <person name="Higgins S."/>
            <person name="Loffler F."/>
        </authorList>
    </citation>
    <scope>NUCLEOTIDE SEQUENCE</scope>
</reference>
<evidence type="ECO:0000259" key="2">
    <source>
        <dbReference type="Pfam" id="PF12081"/>
    </source>
</evidence>
<accession>A0A644VK88</accession>
<organism evidence="5">
    <name type="scientific">bioreactor metagenome</name>
    <dbReference type="NCBI Taxonomy" id="1076179"/>
    <lineage>
        <taxon>unclassified sequences</taxon>
        <taxon>metagenomes</taxon>
        <taxon>ecological metagenomes</taxon>
    </lineage>
</organism>
<evidence type="ECO:0000259" key="3">
    <source>
        <dbReference type="Pfam" id="PF21601"/>
    </source>
</evidence>
<dbReference type="InterPro" id="IPR022720">
    <property type="entry name" value="Motility-assoc_prot_GldM_N"/>
</dbReference>
<protein>
    <recommendedName>
        <fullName evidence="6">Gliding motility-associated protein GldM</fullName>
    </recommendedName>
</protein>